<dbReference type="Gene3D" id="3.30.590.10">
    <property type="entry name" value="Glutamine synthetase/guanido kinase, catalytic domain"/>
    <property type="match status" value="1"/>
</dbReference>
<evidence type="ECO:0000256" key="2">
    <source>
        <dbReference type="ARBA" id="ARBA00009897"/>
    </source>
</evidence>
<feature type="binding site" evidence="14">
    <location>
        <position position="191"/>
    </location>
    <ligand>
        <name>Mg(2+)</name>
        <dbReference type="ChEBI" id="CHEBI:18420"/>
        <label>1</label>
    </ligand>
</feature>
<evidence type="ECO:0000256" key="14">
    <source>
        <dbReference type="PIRSR" id="PIRSR604809-3"/>
    </source>
</evidence>
<feature type="binding site" evidence="12">
    <location>
        <position position="293"/>
    </location>
    <ligand>
        <name>L-glutamate</name>
        <dbReference type="ChEBI" id="CHEBI:29985"/>
    </ligand>
</feature>
<feature type="binding site" evidence="12">
    <location>
        <position position="330"/>
    </location>
    <ligand>
        <name>L-glutamate</name>
        <dbReference type="ChEBI" id="CHEBI:29985"/>
    </ligand>
</feature>
<reference evidence="21 22" key="1">
    <citation type="submission" date="2020-08" db="EMBL/GenBank/DDBJ databases">
        <title>Complete Genome Sequence of Effusibacillus dendaii Strain skT53, Isolated from Farmland soil.</title>
        <authorList>
            <person name="Konishi T."/>
            <person name="Kawasaki H."/>
        </authorList>
    </citation>
    <scope>NUCLEOTIDE SEQUENCE [LARGE SCALE GENOMIC DNA]</scope>
    <source>
        <strain evidence="22">skT53</strain>
    </source>
</reference>
<dbReference type="InterPro" id="IPR027302">
    <property type="entry name" value="Gln_synth_N_conserv_site"/>
</dbReference>
<feature type="binding site" evidence="14">
    <location>
        <position position="240"/>
    </location>
    <ligand>
        <name>Mg(2+)</name>
        <dbReference type="ChEBI" id="CHEBI:18420"/>
        <label>1</label>
    </ligand>
</feature>
<evidence type="ECO:0000256" key="15">
    <source>
        <dbReference type="PIRSR" id="PIRSR604809-50"/>
    </source>
</evidence>
<dbReference type="InterPro" id="IPR027303">
    <property type="entry name" value="Gln_synth_gly_rich_site"/>
</dbReference>
<comment type="catalytic activity">
    <reaction evidence="11 18">
        <text>L-glutamate + NH4(+) + ATP = L-glutamine + ADP + phosphate + H(+)</text>
        <dbReference type="Rhea" id="RHEA:16169"/>
        <dbReference type="ChEBI" id="CHEBI:15378"/>
        <dbReference type="ChEBI" id="CHEBI:28938"/>
        <dbReference type="ChEBI" id="CHEBI:29985"/>
        <dbReference type="ChEBI" id="CHEBI:30616"/>
        <dbReference type="ChEBI" id="CHEBI:43474"/>
        <dbReference type="ChEBI" id="CHEBI:58359"/>
        <dbReference type="ChEBI" id="CHEBI:456216"/>
        <dbReference type="EC" id="6.3.1.2"/>
    </reaction>
</comment>
<keyword evidence="15" id="KW-0597">Phosphoprotein</keyword>
<feature type="binding site" evidence="14">
    <location>
        <position position="184"/>
    </location>
    <ligand>
        <name>Mg(2+)</name>
        <dbReference type="ChEBI" id="CHEBI:18420"/>
        <label>1</label>
    </ligand>
</feature>
<feature type="binding site" evidence="12">
    <location>
        <begin position="235"/>
        <end position="236"/>
    </location>
    <ligand>
        <name>L-glutamate</name>
        <dbReference type="ChEBI" id="CHEBI:29985"/>
    </ligand>
</feature>
<dbReference type="PROSITE" id="PS00180">
    <property type="entry name" value="GLNA_1"/>
    <property type="match status" value="1"/>
</dbReference>
<evidence type="ECO:0000256" key="7">
    <source>
        <dbReference type="ARBA" id="ARBA00022723"/>
    </source>
</evidence>
<dbReference type="SUPFAM" id="SSF55931">
    <property type="entry name" value="Glutamine synthetase/guanido kinase"/>
    <property type="match status" value="1"/>
</dbReference>
<name>A0A7I8D6D3_9BACL</name>
<dbReference type="InterPro" id="IPR036651">
    <property type="entry name" value="Gln_synt_N_sf"/>
</dbReference>
<proteinExistence type="inferred from homology"/>
<feature type="binding site" evidence="12">
    <location>
        <position position="311"/>
    </location>
    <ligand>
        <name>L-glutamate</name>
        <dbReference type="ChEBI" id="CHEBI:29985"/>
    </ligand>
</feature>
<evidence type="ECO:0000256" key="4">
    <source>
        <dbReference type="ARBA" id="ARBA00021364"/>
    </source>
</evidence>
<dbReference type="SUPFAM" id="SSF54368">
    <property type="entry name" value="Glutamine synthetase, N-terminal domain"/>
    <property type="match status" value="1"/>
</dbReference>
<evidence type="ECO:0000256" key="17">
    <source>
        <dbReference type="RuleBase" id="RU000384"/>
    </source>
</evidence>
<feature type="binding site" evidence="13">
    <location>
        <begin position="194"/>
        <end position="196"/>
    </location>
    <ligand>
        <name>ATP</name>
        <dbReference type="ChEBI" id="CHEBI:30616"/>
    </ligand>
</feature>
<protein>
    <recommendedName>
        <fullName evidence="4 18">Glutamine synthetase</fullName>
        <ecNumber evidence="3 18">6.3.1.2</ecNumber>
    </recommendedName>
</protein>
<evidence type="ECO:0000256" key="6">
    <source>
        <dbReference type="ARBA" id="ARBA00022598"/>
    </source>
</evidence>
<dbReference type="FunFam" id="3.30.590.10:FF:000003">
    <property type="entry name" value="Glutamine synthetase 2"/>
    <property type="match status" value="1"/>
</dbReference>
<keyword evidence="6 18" id="KW-0436">Ligase</keyword>
<dbReference type="GO" id="GO:0006542">
    <property type="term" value="P:glutamine biosynthetic process"/>
    <property type="evidence" value="ECO:0007669"/>
    <property type="project" value="InterPro"/>
</dbReference>
<evidence type="ECO:0000256" key="13">
    <source>
        <dbReference type="PIRSR" id="PIRSR604809-2"/>
    </source>
</evidence>
<dbReference type="Gene3D" id="3.10.20.70">
    <property type="entry name" value="Glutamine synthetase, N-terminal domain"/>
    <property type="match status" value="1"/>
</dbReference>
<dbReference type="RefSeq" id="WP_200759800.1">
    <property type="nucleotide sequence ID" value="NZ_AP023366.1"/>
</dbReference>
<keyword evidence="10 14" id="KW-0460">Magnesium</keyword>
<evidence type="ECO:0000313" key="21">
    <source>
        <dbReference type="EMBL" id="BCJ85718.1"/>
    </source>
</evidence>
<accession>A0A7I8D6D3</accession>
<feature type="binding site" evidence="14">
    <location>
        <position position="328"/>
    </location>
    <ligand>
        <name>Mg(2+)</name>
        <dbReference type="ChEBI" id="CHEBI:18420"/>
        <label>1</label>
    </ligand>
</feature>
<feature type="domain" description="GS catalytic" evidence="20">
    <location>
        <begin position="103"/>
        <end position="436"/>
    </location>
</feature>
<evidence type="ECO:0000256" key="11">
    <source>
        <dbReference type="ARBA" id="ARBA00049436"/>
    </source>
</evidence>
<dbReference type="PROSITE" id="PS00181">
    <property type="entry name" value="GLNA_ATP"/>
    <property type="match status" value="1"/>
</dbReference>
<evidence type="ECO:0000256" key="3">
    <source>
        <dbReference type="ARBA" id="ARBA00012937"/>
    </source>
</evidence>
<comment type="subcellular location">
    <subcellularLocation>
        <location evidence="1">Cytoplasm</location>
    </subcellularLocation>
</comment>
<keyword evidence="8 13" id="KW-0547">Nucleotide-binding</keyword>
<evidence type="ECO:0000256" key="16">
    <source>
        <dbReference type="PROSITE-ProRule" id="PRU01330"/>
    </source>
</evidence>
<dbReference type="InterPro" id="IPR008147">
    <property type="entry name" value="Gln_synt_N"/>
</dbReference>
<keyword evidence="9 13" id="KW-0067">ATP-binding</keyword>
<evidence type="ECO:0000256" key="12">
    <source>
        <dbReference type="PIRSR" id="PIRSR604809-1"/>
    </source>
</evidence>
<evidence type="ECO:0000256" key="9">
    <source>
        <dbReference type="ARBA" id="ARBA00022840"/>
    </source>
</evidence>
<dbReference type="Pfam" id="PF03951">
    <property type="entry name" value="Gln-synt_N"/>
    <property type="match status" value="1"/>
</dbReference>
<sequence length="436" mass="48660">MDQSTIKKLVAENGVEFIILQFVDVIGNLKHLELPISQLEKVLEGEVMFDGSSITGFTSIENSDMYLKPDISTFAVLPWSEGKEARFICDVYTGDHKPFEGDPRSCLKRALEKAEALGYSGLNVGPEPEFFLFPLDENGNPVFTPHDEIGYFDVSAKDRGQKARQDITRTLNAMGYEVEALHHEVAIGQHEVDFKYGDALVTADRIVTFKWVVKEVAAKHGFYASFMAKPVARINGSGMHVNQSLFTASGNAFYDANDELGLSSDARHYIAGILKHARAFAAVTNPTVNSYKRLVPGYEAPCYIAWSCSNRSALIRIPAARKAATRIEVRCPDPTTNPYLALALMLVSGLDGIENKLPLVAETKENIYHMSDSIRAEKGIDALPADLNEALNCLEQDEVLKSALGRHLYDAYVSTKREEWDEYRLEVHPWEVKRYN</sequence>
<organism evidence="21 22">
    <name type="scientific">Effusibacillus dendaii</name>
    <dbReference type="NCBI Taxonomy" id="2743772"/>
    <lineage>
        <taxon>Bacteria</taxon>
        <taxon>Bacillati</taxon>
        <taxon>Bacillota</taxon>
        <taxon>Bacilli</taxon>
        <taxon>Bacillales</taxon>
        <taxon>Alicyclobacillaceae</taxon>
        <taxon>Effusibacillus</taxon>
    </lineage>
</organism>
<dbReference type="PANTHER" id="PTHR43785:SF12">
    <property type="entry name" value="TYPE-1 GLUTAMINE SYNTHETASE 2"/>
    <property type="match status" value="1"/>
</dbReference>
<feature type="domain" description="GS beta-grasp" evidence="19">
    <location>
        <begin position="13"/>
        <end position="96"/>
    </location>
</feature>
<dbReference type="SMART" id="SM01230">
    <property type="entry name" value="Gln-synt_C"/>
    <property type="match status" value="1"/>
</dbReference>
<feature type="binding site" evidence="14">
    <location>
        <position position="129"/>
    </location>
    <ligand>
        <name>Mg(2+)</name>
        <dbReference type="ChEBI" id="CHEBI:18420"/>
        <label>1</label>
    </ligand>
</feature>
<dbReference type="GO" id="GO:0005524">
    <property type="term" value="F:ATP binding"/>
    <property type="evidence" value="ECO:0007669"/>
    <property type="project" value="UniProtKB-KW"/>
</dbReference>
<keyword evidence="7 14" id="KW-0479">Metal-binding</keyword>
<dbReference type="InterPro" id="IPR004809">
    <property type="entry name" value="Gln_synth_I"/>
</dbReference>
<dbReference type="PROSITE" id="PS51987">
    <property type="entry name" value="GS_CATALYTIC"/>
    <property type="match status" value="1"/>
</dbReference>
<dbReference type="KEGG" id="eff:skT53_07030"/>
<feature type="binding site" evidence="12">
    <location>
        <position position="299"/>
    </location>
    <ligand>
        <name>L-glutamate</name>
        <dbReference type="ChEBI" id="CHEBI:29985"/>
    </ligand>
</feature>
<dbReference type="EMBL" id="AP023366">
    <property type="protein sequence ID" value="BCJ85718.1"/>
    <property type="molecule type" value="Genomic_DNA"/>
</dbReference>
<dbReference type="NCBIfam" id="TIGR00653">
    <property type="entry name" value="GlnA"/>
    <property type="match status" value="1"/>
</dbReference>
<evidence type="ECO:0000313" key="22">
    <source>
        <dbReference type="Proteomes" id="UP000593802"/>
    </source>
</evidence>
<dbReference type="GO" id="GO:0005737">
    <property type="term" value="C:cytoplasm"/>
    <property type="evidence" value="ECO:0007669"/>
    <property type="project" value="UniProtKB-SubCell"/>
</dbReference>
<evidence type="ECO:0000256" key="8">
    <source>
        <dbReference type="ARBA" id="ARBA00022741"/>
    </source>
</evidence>
<feature type="binding site" evidence="13">
    <location>
        <position position="179"/>
    </location>
    <ligand>
        <name>ATP</name>
        <dbReference type="ChEBI" id="CHEBI:30616"/>
    </ligand>
</feature>
<dbReference type="EC" id="6.3.1.2" evidence="3 18"/>
<dbReference type="Proteomes" id="UP000593802">
    <property type="component" value="Chromosome"/>
</dbReference>
<evidence type="ECO:0000256" key="1">
    <source>
        <dbReference type="ARBA" id="ARBA00004496"/>
    </source>
</evidence>
<evidence type="ECO:0000256" key="18">
    <source>
        <dbReference type="RuleBase" id="RU004356"/>
    </source>
</evidence>
<evidence type="ECO:0000256" key="10">
    <source>
        <dbReference type="ARBA" id="ARBA00022842"/>
    </source>
</evidence>
<feature type="binding site" evidence="14">
    <location>
        <position position="127"/>
    </location>
    <ligand>
        <name>Mg(2+)</name>
        <dbReference type="ChEBI" id="CHEBI:18420"/>
        <label>1</label>
    </ligand>
</feature>
<evidence type="ECO:0000259" key="20">
    <source>
        <dbReference type="PROSITE" id="PS51987"/>
    </source>
</evidence>
<dbReference type="InterPro" id="IPR008146">
    <property type="entry name" value="Gln_synth_cat_dom"/>
</dbReference>
<keyword evidence="5" id="KW-0963">Cytoplasm</keyword>
<gene>
    <name evidence="21" type="primary">glnA</name>
    <name evidence="21" type="ORF">skT53_07030</name>
</gene>
<feature type="modified residue" description="O-AMP-tyrosine" evidence="15">
    <location>
        <position position="368"/>
    </location>
</feature>
<dbReference type="PROSITE" id="PS51986">
    <property type="entry name" value="GS_BETA_GRASP"/>
    <property type="match status" value="1"/>
</dbReference>
<dbReference type="AlphaFoldDB" id="A0A7I8D6D3"/>
<dbReference type="InterPro" id="IPR014746">
    <property type="entry name" value="Gln_synth/guanido_kin_cat_dom"/>
</dbReference>
<keyword evidence="22" id="KW-1185">Reference proteome</keyword>
<evidence type="ECO:0000256" key="5">
    <source>
        <dbReference type="ARBA" id="ARBA00022490"/>
    </source>
</evidence>
<evidence type="ECO:0000259" key="19">
    <source>
        <dbReference type="PROSITE" id="PS51986"/>
    </source>
</evidence>
<comment type="cofactor">
    <cofactor evidence="14">
        <name>Mg(2+)</name>
        <dbReference type="ChEBI" id="CHEBI:18420"/>
    </cofactor>
    <text evidence="14">Binds 2 Mg(2+) ions per subunit.</text>
</comment>
<dbReference type="GO" id="GO:0004356">
    <property type="term" value="F:glutamine synthetase activity"/>
    <property type="evidence" value="ECO:0007669"/>
    <property type="project" value="UniProtKB-EC"/>
</dbReference>
<dbReference type="Pfam" id="PF00120">
    <property type="entry name" value="Gln-synt_C"/>
    <property type="match status" value="1"/>
</dbReference>
<comment type="similarity">
    <text evidence="2 16 17">Belongs to the glutamine synthetase family.</text>
</comment>
<dbReference type="PANTHER" id="PTHR43785">
    <property type="entry name" value="GAMMA-GLUTAMYLPUTRESCINE SYNTHETASE"/>
    <property type="match status" value="1"/>
</dbReference>
<dbReference type="GO" id="GO:0046872">
    <property type="term" value="F:metal ion binding"/>
    <property type="evidence" value="ECO:0007669"/>
    <property type="project" value="UniProtKB-KW"/>
</dbReference>
<feature type="binding site" evidence="13">
    <location>
        <position position="311"/>
    </location>
    <ligand>
        <name>ATP</name>
        <dbReference type="ChEBI" id="CHEBI:30616"/>
    </ligand>
</feature>